<name>A0AAE0UEM6_SORBR</name>
<feature type="region of interest" description="Disordered" evidence="1">
    <location>
        <begin position="1"/>
        <end position="67"/>
    </location>
</feature>
<comment type="caution">
    <text evidence="2">The sequence shown here is derived from an EMBL/GenBank/DDBJ whole genome shotgun (WGS) entry which is preliminary data.</text>
</comment>
<keyword evidence="3" id="KW-1185">Reference proteome</keyword>
<protein>
    <submittedName>
        <fullName evidence="2">Uncharacterized protein</fullName>
    </submittedName>
</protein>
<reference evidence="2" key="1">
    <citation type="journal article" date="2023" name="Mol. Phylogenet. Evol.">
        <title>Genome-scale phylogeny and comparative genomics of the fungal order Sordariales.</title>
        <authorList>
            <person name="Hensen N."/>
            <person name="Bonometti L."/>
            <person name="Westerberg I."/>
            <person name="Brannstrom I.O."/>
            <person name="Guillou S."/>
            <person name="Cros-Aarteil S."/>
            <person name="Calhoun S."/>
            <person name="Haridas S."/>
            <person name="Kuo A."/>
            <person name="Mondo S."/>
            <person name="Pangilinan J."/>
            <person name="Riley R."/>
            <person name="LaButti K."/>
            <person name="Andreopoulos B."/>
            <person name="Lipzen A."/>
            <person name="Chen C."/>
            <person name="Yan M."/>
            <person name="Daum C."/>
            <person name="Ng V."/>
            <person name="Clum A."/>
            <person name="Steindorff A."/>
            <person name="Ohm R.A."/>
            <person name="Martin F."/>
            <person name="Silar P."/>
            <person name="Natvig D.O."/>
            <person name="Lalanne C."/>
            <person name="Gautier V."/>
            <person name="Ament-Velasquez S.L."/>
            <person name="Kruys A."/>
            <person name="Hutchinson M.I."/>
            <person name="Powell A.J."/>
            <person name="Barry K."/>
            <person name="Miller A.N."/>
            <person name="Grigoriev I.V."/>
            <person name="Debuchy R."/>
            <person name="Gladieux P."/>
            <person name="Hiltunen Thoren M."/>
            <person name="Johannesson H."/>
        </authorList>
    </citation>
    <scope>NUCLEOTIDE SEQUENCE</scope>
    <source>
        <strain evidence="2">FGSC 1904</strain>
    </source>
</reference>
<gene>
    <name evidence="2" type="ORF">B0T20DRAFT_495549</name>
</gene>
<dbReference type="AlphaFoldDB" id="A0AAE0UEM6"/>
<evidence type="ECO:0000313" key="3">
    <source>
        <dbReference type="Proteomes" id="UP001281003"/>
    </source>
</evidence>
<sequence length="117" mass="12764">MSGSYSNTNNAYSSSSTTGGTSYPSYSSYHPSSAVGTPGTTTTTSSYREAGTSTPTSRETYTPSTSFSRIFPVSGNSVYPGRQTKFTEHFEYSDWKNLPSVVDHSKHFELTELRIEA</sequence>
<accession>A0AAE0UEM6</accession>
<evidence type="ECO:0000256" key="1">
    <source>
        <dbReference type="SAM" id="MobiDB-lite"/>
    </source>
</evidence>
<organism evidence="2 3">
    <name type="scientific">Sordaria brevicollis</name>
    <dbReference type="NCBI Taxonomy" id="83679"/>
    <lineage>
        <taxon>Eukaryota</taxon>
        <taxon>Fungi</taxon>
        <taxon>Dikarya</taxon>
        <taxon>Ascomycota</taxon>
        <taxon>Pezizomycotina</taxon>
        <taxon>Sordariomycetes</taxon>
        <taxon>Sordariomycetidae</taxon>
        <taxon>Sordariales</taxon>
        <taxon>Sordariaceae</taxon>
        <taxon>Sordaria</taxon>
    </lineage>
</organism>
<reference evidence="2" key="2">
    <citation type="submission" date="2023-07" db="EMBL/GenBank/DDBJ databases">
        <authorList>
            <consortium name="Lawrence Berkeley National Laboratory"/>
            <person name="Haridas S."/>
            <person name="Hensen N."/>
            <person name="Bonometti L."/>
            <person name="Westerberg I."/>
            <person name="Brannstrom I.O."/>
            <person name="Guillou S."/>
            <person name="Cros-Aarteil S."/>
            <person name="Calhoun S."/>
            <person name="Kuo A."/>
            <person name="Mondo S."/>
            <person name="Pangilinan J."/>
            <person name="Riley R."/>
            <person name="LaButti K."/>
            <person name="Andreopoulos B."/>
            <person name="Lipzen A."/>
            <person name="Chen C."/>
            <person name="Yanf M."/>
            <person name="Daum C."/>
            <person name="Ng V."/>
            <person name="Clum A."/>
            <person name="Steindorff A."/>
            <person name="Ohm R."/>
            <person name="Martin F."/>
            <person name="Silar P."/>
            <person name="Natvig D."/>
            <person name="Lalanne C."/>
            <person name="Gautier V."/>
            <person name="Ament-velasquez S.L."/>
            <person name="Kruys A."/>
            <person name="Hutchinson M.I."/>
            <person name="Powell A.J."/>
            <person name="Barry K."/>
            <person name="Miller A.N."/>
            <person name="Grigoriev I.V."/>
            <person name="Debuchy R."/>
            <person name="Gladieux P."/>
            <person name="Thoren M.H."/>
            <person name="Johannesson H."/>
        </authorList>
    </citation>
    <scope>NUCLEOTIDE SEQUENCE</scope>
    <source>
        <strain evidence="2">FGSC 1904</strain>
    </source>
</reference>
<feature type="compositionally biased region" description="Low complexity" evidence="1">
    <location>
        <begin position="1"/>
        <end position="46"/>
    </location>
</feature>
<dbReference type="Proteomes" id="UP001281003">
    <property type="component" value="Unassembled WGS sequence"/>
</dbReference>
<evidence type="ECO:0000313" key="2">
    <source>
        <dbReference type="EMBL" id="KAK3401273.1"/>
    </source>
</evidence>
<dbReference type="EMBL" id="JAUTDP010000003">
    <property type="protein sequence ID" value="KAK3401273.1"/>
    <property type="molecule type" value="Genomic_DNA"/>
</dbReference>
<feature type="compositionally biased region" description="Polar residues" evidence="1">
    <location>
        <begin position="51"/>
        <end position="67"/>
    </location>
</feature>
<proteinExistence type="predicted"/>